<gene>
    <name evidence="2" type="ORF">GCM10007977_108260</name>
</gene>
<proteinExistence type="predicted"/>
<evidence type="ECO:0000313" key="3">
    <source>
        <dbReference type="Proteomes" id="UP000642070"/>
    </source>
</evidence>
<accession>A0A917UGB6</accession>
<dbReference type="AlphaFoldDB" id="A0A917UGB6"/>
<dbReference type="EMBL" id="BMPI01000120">
    <property type="protein sequence ID" value="GGM88611.1"/>
    <property type="molecule type" value="Genomic_DNA"/>
</dbReference>
<keyword evidence="3" id="KW-1185">Reference proteome</keyword>
<comment type="caution">
    <text evidence="2">The sequence shown here is derived from an EMBL/GenBank/DDBJ whole genome shotgun (WGS) entry which is preliminary data.</text>
</comment>
<protein>
    <submittedName>
        <fullName evidence="2">Uncharacterized protein</fullName>
    </submittedName>
</protein>
<evidence type="ECO:0000256" key="1">
    <source>
        <dbReference type="SAM" id="MobiDB-lite"/>
    </source>
</evidence>
<reference evidence="2" key="2">
    <citation type="submission" date="2020-09" db="EMBL/GenBank/DDBJ databases">
        <authorList>
            <person name="Sun Q."/>
            <person name="Ohkuma M."/>
        </authorList>
    </citation>
    <scope>NUCLEOTIDE SEQUENCE</scope>
    <source>
        <strain evidence="2">JCM 19831</strain>
    </source>
</reference>
<evidence type="ECO:0000313" key="2">
    <source>
        <dbReference type="EMBL" id="GGM88611.1"/>
    </source>
</evidence>
<organism evidence="2 3">
    <name type="scientific">Dactylosporangium sucinum</name>
    <dbReference type="NCBI Taxonomy" id="1424081"/>
    <lineage>
        <taxon>Bacteria</taxon>
        <taxon>Bacillati</taxon>
        <taxon>Actinomycetota</taxon>
        <taxon>Actinomycetes</taxon>
        <taxon>Micromonosporales</taxon>
        <taxon>Micromonosporaceae</taxon>
        <taxon>Dactylosporangium</taxon>
    </lineage>
</organism>
<sequence length="116" mass="12390">MDPDWTVRVRVFGHRGRRPLPGAVVLRVLADLPARTDPPGPTCGRTSPPELLVRCFLKDPEASLAAVPGFHAPPGRRQPAERIEAPLTDPEAGRARGGQPGTAGRAEATRRCRSSG</sequence>
<dbReference type="Proteomes" id="UP000642070">
    <property type="component" value="Unassembled WGS sequence"/>
</dbReference>
<reference evidence="2" key="1">
    <citation type="journal article" date="2014" name="Int. J. Syst. Evol. Microbiol.">
        <title>Complete genome sequence of Corynebacterium casei LMG S-19264T (=DSM 44701T), isolated from a smear-ripened cheese.</title>
        <authorList>
            <consortium name="US DOE Joint Genome Institute (JGI-PGF)"/>
            <person name="Walter F."/>
            <person name="Albersmeier A."/>
            <person name="Kalinowski J."/>
            <person name="Ruckert C."/>
        </authorList>
    </citation>
    <scope>NUCLEOTIDE SEQUENCE</scope>
    <source>
        <strain evidence="2">JCM 19831</strain>
    </source>
</reference>
<feature type="region of interest" description="Disordered" evidence="1">
    <location>
        <begin position="67"/>
        <end position="116"/>
    </location>
</feature>
<name>A0A917UGB6_9ACTN</name>